<proteinExistence type="predicted"/>
<dbReference type="InParanoid" id="A0A167LHM2"/>
<dbReference type="RefSeq" id="XP_018288518.1">
    <property type="nucleotide sequence ID" value="XM_018438613.1"/>
</dbReference>
<evidence type="ECO:0000313" key="2">
    <source>
        <dbReference type="Proteomes" id="UP000077315"/>
    </source>
</evidence>
<evidence type="ECO:0000313" key="1">
    <source>
        <dbReference type="EMBL" id="OAD70478.1"/>
    </source>
</evidence>
<dbReference type="VEuPathDB" id="FungiDB:PHYBLDRAFT_182403"/>
<dbReference type="Proteomes" id="UP000077315">
    <property type="component" value="Unassembled WGS sequence"/>
</dbReference>
<keyword evidence="2" id="KW-1185">Reference proteome</keyword>
<accession>A0A167LHM2</accession>
<name>A0A167LHM2_PHYB8</name>
<dbReference type="GeneID" id="28999519"/>
<protein>
    <submittedName>
        <fullName evidence="1">Uncharacterized protein</fullName>
    </submittedName>
</protein>
<sequence length="114" mass="13150">MTFNVLLEAFFKDCEHKCVEAKLSTFIANNVGALVCSENIVYANEEDMKRRWVNLFTTASANADVTAVIDRNRVLWCEIWKTHAELELAKSKFAAKYLAMIPTHHHHHDCRRCP</sequence>
<gene>
    <name evidence="1" type="ORF">PHYBLDRAFT_182403</name>
</gene>
<dbReference type="EMBL" id="KV440988">
    <property type="protein sequence ID" value="OAD70478.1"/>
    <property type="molecule type" value="Genomic_DNA"/>
</dbReference>
<organism evidence="1 2">
    <name type="scientific">Phycomyces blakesleeanus (strain ATCC 8743b / DSM 1359 / FGSC 10004 / NBRC 33097 / NRRL 1555)</name>
    <dbReference type="NCBI Taxonomy" id="763407"/>
    <lineage>
        <taxon>Eukaryota</taxon>
        <taxon>Fungi</taxon>
        <taxon>Fungi incertae sedis</taxon>
        <taxon>Mucoromycota</taxon>
        <taxon>Mucoromycotina</taxon>
        <taxon>Mucoromycetes</taxon>
        <taxon>Mucorales</taxon>
        <taxon>Phycomycetaceae</taxon>
        <taxon>Phycomyces</taxon>
    </lineage>
</organism>
<dbReference type="AlphaFoldDB" id="A0A167LHM2"/>
<dbReference type="OrthoDB" id="10389987at2759"/>
<reference evidence="2" key="1">
    <citation type="submission" date="2015-06" db="EMBL/GenBank/DDBJ databases">
        <title>Expansion of signal transduction pathways in fungi by whole-genome duplication.</title>
        <authorList>
            <consortium name="DOE Joint Genome Institute"/>
            <person name="Corrochano L.M."/>
            <person name="Kuo A."/>
            <person name="Marcet-Houben M."/>
            <person name="Polaino S."/>
            <person name="Salamov A."/>
            <person name="Villalobos J.M."/>
            <person name="Alvarez M.I."/>
            <person name="Avalos J."/>
            <person name="Benito E.P."/>
            <person name="Benoit I."/>
            <person name="Burger G."/>
            <person name="Camino L.P."/>
            <person name="Canovas D."/>
            <person name="Cerda-Olmedo E."/>
            <person name="Cheng J.-F."/>
            <person name="Dominguez A."/>
            <person name="Elias M."/>
            <person name="Eslava A.P."/>
            <person name="Glaser F."/>
            <person name="Grimwood J."/>
            <person name="Gutierrez G."/>
            <person name="Heitman J."/>
            <person name="Henrissat B."/>
            <person name="Iturriaga E.A."/>
            <person name="Lang B.F."/>
            <person name="Lavin J.L."/>
            <person name="Lee S."/>
            <person name="Li W."/>
            <person name="Lindquist E."/>
            <person name="Lopez-Garcia S."/>
            <person name="Luque E.M."/>
            <person name="Marcos A.T."/>
            <person name="Martin J."/>
            <person name="McCluskey K."/>
            <person name="Medina H.R."/>
            <person name="Miralles-Duran A."/>
            <person name="Miyazaki A."/>
            <person name="Munoz-Torres E."/>
            <person name="Oguiza J.A."/>
            <person name="Ohm R."/>
            <person name="Olmedo M."/>
            <person name="Orejas M."/>
            <person name="Ortiz-Castellanos L."/>
            <person name="Pisabarro A.G."/>
            <person name="Rodriguez-Romero J."/>
            <person name="Ruiz-Herrera J."/>
            <person name="Ruiz-Vazquez R."/>
            <person name="Sanz C."/>
            <person name="Schackwitz W."/>
            <person name="Schmutz J."/>
            <person name="Shahriari M."/>
            <person name="Shelest E."/>
            <person name="Silva-Franco F."/>
            <person name="Soanes D."/>
            <person name="Syed K."/>
            <person name="Tagua V.G."/>
            <person name="Talbot N.J."/>
            <person name="Thon M."/>
            <person name="De vries R.P."/>
            <person name="Wiebenga A."/>
            <person name="Yadav J.S."/>
            <person name="Braun E.L."/>
            <person name="Baker S."/>
            <person name="Garre V."/>
            <person name="Horwitz B."/>
            <person name="Torres-Martinez S."/>
            <person name="Idnurm A."/>
            <person name="Herrera-Estrella A."/>
            <person name="Gabaldon T."/>
            <person name="Grigoriev I.V."/>
        </authorList>
    </citation>
    <scope>NUCLEOTIDE SEQUENCE [LARGE SCALE GENOMIC DNA]</scope>
    <source>
        <strain evidence="2">NRRL 1555(-)</strain>
    </source>
</reference>